<dbReference type="SUPFAM" id="SSF56399">
    <property type="entry name" value="ADP-ribosylation"/>
    <property type="match status" value="1"/>
</dbReference>
<dbReference type="Proteomes" id="UP000593932">
    <property type="component" value="Chromosome"/>
</dbReference>
<organism evidence="1 2">
    <name type="scientific">Novilysobacter avium</name>
    <dbReference type="NCBI Taxonomy" id="2781023"/>
    <lineage>
        <taxon>Bacteria</taxon>
        <taxon>Pseudomonadati</taxon>
        <taxon>Pseudomonadota</taxon>
        <taxon>Gammaproteobacteria</taxon>
        <taxon>Lysobacterales</taxon>
        <taxon>Lysobacteraceae</taxon>
        <taxon>Novilysobacter</taxon>
    </lineage>
</organism>
<evidence type="ECO:0000313" key="1">
    <source>
        <dbReference type="EMBL" id="QOW22180.1"/>
    </source>
</evidence>
<name>A0A7S6UKY1_9GAMM</name>
<sequence>MENLFRVVSATELSTAIESGLVPRCPSDERSNCVHLNLRRDVETVANLYFTADEAPVALEIRRADIQEGLAFAPPTEGKPFHQATLPRPNVLFASVVAVHPLAVVQSNGASTFKFVAGT</sequence>
<dbReference type="Gene3D" id="3.20.170.20">
    <property type="entry name" value="Protein of unknown function DUF952"/>
    <property type="match status" value="1"/>
</dbReference>
<dbReference type="EMBL" id="CP063657">
    <property type="protein sequence ID" value="QOW22180.1"/>
    <property type="molecule type" value="Genomic_DNA"/>
</dbReference>
<reference evidence="1 2" key="1">
    <citation type="submission" date="2020-10" db="EMBL/GenBank/DDBJ databases">
        <title>complete genome sequencing of Lysobacter sp. H23M41.</title>
        <authorList>
            <person name="Bae J.-W."/>
            <person name="Lee S.-Y."/>
        </authorList>
    </citation>
    <scope>NUCLEOTIDE SEQUENCE [LARGE SCALE GENOMIC DNA]</scope>
    <source>
        <strain evidence="1 2">H23M41</strain>
    </source>
</reference>
<dbReference type="RefSeq" id="WP_194034723.1">
    <property type="nucleotide sequence ID" value="NZ_CP063657.1"/>
</dbReference>
<proteinExistence type="predicted"/>
<gene>
    <name evidence="1" type="ORF">INQ42_00680</name>
</gene>
<keyword evidence="2" id="KW-1185">Reference proteome</keyword>
<accession>A0A7S6UKY1</accession>
<protein>
    <submittedName>
        <fullName evidence="1">Uncharacterized protein</fullName>
    </submittedName>
</protein>
<evidence type="ECO:0000313" key="2">
    <source>
        <dbReference type="Proteomes" id="UP000593932"/>
    </source>
</evidence>